<keyword evidence="2 4" id="KW-1133">Transmembrane helix</keyword>
<keyword evidence="1 4" id="KW-0812">Transmembrane</keyword>
<protein>
    <recommendedName>
        <fullName evidence="4">Altered inheritance of mitochondria protein 11</fullName>
    </recommendedName>
</protein>
<dbReference type="GeneID" id="98173201"/>
<sequence length="202" mass="21727">MLFSYLSSLFSSKPASENNNKLLSTTPAPAPASAPATNTPNEKGTLLRQRLAERPPYPPVTSARSLKQLGLYFGGAGFLAFSILITRRAVTRYKLASQLKFFEPTNGNGITHHGLPQKDPGMALQALNLATLNTFSFGIMMAGGISWAFDISTVDDLKRLTRRSMDAAGGDLDPAAEEEIAQWVANTFGITEKPSSDESSKS</sequence>
<reference evidence="6 7" key="1">
    <citation type="submission" date="2024-09" db="EMBL/GenBank/DDBJ databases">
        <title>Itraconazole resistance in Madurella fahalii resulting from another homologue of gene encoding cytochrome P450 14-alpha sterol demethylase (CYP51).</title>
        <authorList>
            <person name="Yoshioka I."/>
            <person name="Fahal A.H."/>
            <person name="Kaneko S."/>
            <person name="Yaguchi T."/>
        </authorList>
    </citation>
    <scope>NUCLEOTIDE SEQUENCE [LARGE SCALE GENOMIC DNA]</scope>
    <source>
        <strain evidence="6 7">IFM 68171</strain>
    </source>
</reference>
<evidence type="ECO:0000256" key="2">
    <source>
        <dbReference type="ARBA" id="ARBA00022989"/>
    </source>
</evidence>
<evidence type="ECO:0000313" key="7">
    <source>
        <dbReference type="Proteomes" id="UP001628179"/>
    </source>
</evidence>
<evidence type="ECO:0000313" key="6">
    <source>
        <dbReference type="EMBL" id="GAB1312246.1"/>
    </source>
</evidence>
<feature type="transmembrane region" description="Helical" evidence="4">
    <location>
        <begin position="69"/>
        <end position="90"/>
    </location>
</feature>
<keyword evidence="7" id="KW-1185">Reference proteome</keyword>
<evidence type="ECO:0000256" key="3">
    <source>
        <dbReference type="ARBA" id="ARBA00023136"/>
    </source>
</evidence>
<dbReference type="PANTHER" id="PTHR39136">
    <property type="entry name" value="ALTERED INHERITANCE OF MITOCHONDRIA PROTEIN 11"/>
    <property type="match status" value="1"/>
</dbReference>
<comment type="caution">
    <text evidence="6">The sequence shown here is derived from an EMBL/GenBank/DDBJ whole genome shotgun (WGS) entry which is preliminary data.</text>
</comment>
<dbReference type="RefSeq" id="XP_070913979.1">
    <property type="nucleotide sequence ID" value="XM_071057878.1"/>
</dbReference>
<comment type="similarity">
    <text evidence="4">Belongs to the AIM11 family.</text>
</comment>
<feature type="compositionally biased region" description="Polar residues" evidence="5">
    <location>
        <begin position="13"/>
        <end position="23"/>
    </location>
</feature>
<name>A0ABQ0G3A3_9PEZI</name>
<dbReference type="EMBL" id="BAAFSV010000001">
    <property type="protein sequence ID" value="GAB1312246.1"/>
    <property type="molecule type" value="Genomic_DNA"/>
</dbReference>
<accession>A0ABQ0G3A3</accession>
<dbReference type="Proteomes" id="UP001628179">
    <property type="component" value="Unassembled WGS sequence"/>
</dbReference>
<proteinExistence type="inferred from homology"/>
<feature type="region of interest" description="Disordered" evidence="5">
    <location>
        <begin position="11"/>
        <end position="42"/>
    </location>
</feature>
<dbReference type="InterPro" id="IPR038814">
    <property type="entry name" value="AIM11"/>
</dbReference>
<evidence type="ECO:0000256" key="5">
    <source>
        <dbReference type="SAM" id="MobiDB-lite"/>
    </source>
</evidence>
<feature type="transmembrane region" description="Helical" evidence="4">
    <location>
        <begin position="126"/>
        <end position="149"/>
    </location>
</feature>
<dbReference type="PANTHER" id="PTHR39136:SF1">
    <property type="entry name" value="ALTERED INHERITANCE OF MITOCHONDRIA PROTEIN 11"/>
    <property type="match status" value="1"/>
</dbReference>
<organism evidence="6 7">
    <name type="scientific">Madurella fahalii</name>
    <dbReference type="NCBI Taxonomy" id="1157608"/>
    <lineage>
        <taxon>Eukaryota</taxon>
        <taxon>Fungi</taxon>
        <taxon>Dikarya</taxon>
        <taxon>Ascomycota</taxon>
        <taxon>Pezizomycotina</taxon>
        <taxon>Sordariomycetes</taxon>
        <taxon>Sordariomycetidae</taxon>
        <taxon>Sordariales</taxon>
        <taxon>Sordariales incertae sedis</taxon>
        <taxon>Madurella</taxon>
    </lineage>
</organism>
<comment type="subcellular location">
    <subcellularLocation>
        <location evidence="4">Membrane</location>
        <topology evidence="4">Multi-pass membrane protein</topology>
    </subcellularLocation>
</comment>
<feature type="compositionally biased region" description="Low complexity" evidence="5">
    <location>
        <begin position="24"/>
        <end position="41"/>
    </location>
</feature>
<evidence type="ECO:0000256" key="1">
    <source>
        <dbReference type="ARBA" id="ARBA00022692"/>
    </source>
</evidence>
<keyword evidence="3 4" id="KW-0472">Membrane</keyword>
<evidence type="ECO:0000256" key="4">
    <source>
        <dbReference type="RuleBase" id="RU367098"/>
    </source>
</evidence>
<gene>
    <name evidence="4" type="primary">AIM11</name>
    <name evidence="6" type="ORF">MFIFM68171_02456</name>
</gene>